<evidence type="ECO:0000256" key="1">
    <source>
        <dbReference type="SAM" id="MobiDB-lite"/>
    </source>
</evidence>
<keyword evidence="2" id="KW-1133">Transmembrane helix</keyword>
<feature type="transmembrane region" description="Helical" evidence="2">
    <location>
        <begin position="199"/>
        <end position="216"/>
    </location>
</feature>
<feature type="compositionally biased region" description="Acidic residues" evidence="1">
    <location>
        <begin position="251"/>
        <end position="266"/>
    </location>
</feature>
<feature type="compositionally biased region" description="Pro residues" evidence="1">
    <location>
        <begin position="290"/>
        <end position="301"/>
    </location>
</feature>
<feature type="transmembrane region" description="Helical" evidence="2">
    <location>
        <begin position="165"/>
        <end position="187"/>
    </location>
</feature>
<feature type="region of interest" description="Disordered" evidence="1">
    <location>
        <begin position="245"/>
        <end position="339"/>
    </location>
</feature>
<name>A0ABV4IMX0_9EURY</name>
<protein>
    <submittedName>
        <fullName evidence="3">DUF5794 domain-containing protein</fullName>
    </submittedName>
</protein>
<feature type="compositionally biased region" description="Acidic residues" evidence="1">
    <location>
        <begin position="279"/>
        <end position="289"/>
    </location>
</feature>
<evidence type="ECO:0000313" key="3">
    <source>
        <dbReference type="EMBL" id="MEZ3167903.1"/>
    </source>
</evidence>
<dbReference type="Proteomes" id="UP001567571">
    <property type="component" value="Unassembled WGS sequence"/>
</dbReference>
<evidence type="ECO:0000313" key="4">
    <source>
        <dbReference type="Proteomes" id="UP001567571"/>
    </source>
</evidence>
<dbReference type="EMBL" id="JBEDNW010000005">
    <property type="protein sequence ID" value="MEZ3167903.1"/>
    <property type="molecule type" value="Genomic_DNA"/>
</dbReference>
<keyword evidence="2" id="KW-0472">Membrane</keyword>
<reference evidence="3 4" key="1">
    <citation type="submission" date="2024-06" db="EMBL/GenBank/DDBJ databases">
        <title>Halorubrum miltondacostae sp. nov., a potential PHA producer isolated from an inland solar saltern in Rio Maior, Portugal.</title>
        <authorList>
            <person name="Albuquerque L."/>
            <person name="Viver T."/>
            <person name="Barroso C."/>
            <person name="Claudino R."/>
            <person name="Galvan M."/>
            <person name="Simoes G."/>
            <person name="Lobo Da Cunha A."/>
            <person name="Egas C."/>
        </authorList>
    </citation>
    <scope>NUCLEOTIDE SEQUENCE [LARGE SCALE GENOMIC DNA]</scope>
    <source>
        <strain evidence="3 4">DSM 18646</strain>
    </source>
</reference>
<sequence length="339" mass="34295">MSVSRHPVALRLEEQVGSATKLLATVMVLPLVDGIFPALVVAGVLGSASGVVETGILIFGGSATAAVILAEMDGSRREMVASVLIIGAVIIPLAAVEAALAPTLESVLDLPVFERFAGLVILTIAAKTASSEIGEHLPSPGVIIGLGFVASFKPSGFMLETSTEYVVNGTAAAAVGVAFALSIALLSPHLRGRVDIDRFRFGSAVALGVLALPILLGPFNLMQTEAPIALAVLAVTTLFAYDPNAGGTESAGEDDAPDDGDDDEPAAESGDSAGGASDGSDDGSVEESPSDPPLDAPPEGPTPIVDDDVAVLANGGEERGTDDEGSDPFTDDDSRAPWL</sequence>
<proteinExistence type="predicted"/>
<feature type="transmembrane region" description="Helical" evidence="2">
    <location>
        <begin position="79"/>
        <end position="100"/>
    </location>
</feature>
<organism evidence="3 4">
    <name type="scientific">Halorubrum ejinorense</name>
    <dbReference type="NCBI Taxonomy" id="425309"/>
    <lineage>
        <taxon>Archaea</taxon>
        <taxon>Methanobacteriati</taxon>
        <taxon>Methanobacteriota</taxon>
        <taxon>Stenosarchaea group</taxon>
        <taxon>Halobacteria</taxon>
        <taxon>Halobacteriales</taxon>
        <taxon>Haloferacaceae</taxon>
        <taxon>Halorubrum</taxon>
    </lineage>
</organism>
<feature type="transmembrane region" description="Helical" evidence="2">
    <location>
        <begin position="21"/>
        <end position="45"/>
    </location>
</feature>
<dbReference type="RefSeq" id="WP_343780879.1">
    <property type="nucleotide sequence ID" value="NZ_BAAADQ010000016.1"/>
</dbReference>
<evidence type="ECO:0000256" key="2">
    <source>
        <dbReference type="SAM" id="Phobius"/>
    </source>
</evidence>
<keyword evidence="4" id="KW-1185">Reference proteome</keyword>
<feature type="transmembrane region" description="Helical" evidence="2">
    <location>
        <begin position="51"/>
        <end position="70"/>
    </location>
</feature>
<keyword evidence="2" id="KW-0812">Transmembrane</keyword>
<dbReference type="Pfam" id="PF19107">
    <property type="entry name" value="DUF5794"/>
    <property type="match status" value="1"/>
</dbReference>
<gene>
    <name evidence="3" type="ORF">ABNG02_11295</name>
</gene>
<dbReference type="InterPro" id="IPR043812">
    <property type="entry name" value="DUF5794"/>
</dbReference>
<comment type="caution">
    <text evidence="3">The sequence shown here is derived from an EMBL/GenBank/DDBJ whole genome shotgun (WGS) entry which is preliminary data.</text>
</comment>
<feature type="compositionally biased region" description="Acidic residues" evidence="1">
    <location>
        <begin position="320"/>
        <end position="331"/>
    </location>
</feature>
<accession>A0ABV4IMX0</accession>